<dbReference type="GO" id="GO:0003917">
    <property type="term" value="F:DNA topoisomerase type I (single strand cut, ATP-independent) activity"/>
    <property type="evidence" value="ECO:0007669"/>
    <property type="project" value="InterPro"/>
</dbReference>
<feature type="domain" description="Topo IA-type catalytic" evidence="4">
    <location>
        <begin position="1"/>
        <end position="155"/>
    </location>
</feature>
<feature type="non-terminal residue" evidence="5">
    <location>
        <position position="1"/>
    </location>
</feature>
<name>X1HFT9_9ZZZZ</name>
<dbReference type="GO" id="GO:0006281">
    <property type="term" value="P:DNA repair"/>
    <property type="evidence" value="ECO:0007669"/>
    <property type="project" value="TreeGrafter"/>
</dbReference>
<evidence type="ECO:0000256" key="2">
    <source>
        <dbReference type="ARBA" id="ARBA00022833"/>
    </source>
</evidence>
<dbReference type="InterPro" id="IPR013824">
    <property type="entry name" value="Topo_IA_cen_sub1"/>
</dbReference>
<evidence type="ECO:0000256" key="3">
    <source>
        <dbReference type="ARBA" id="ARBA00023235"/>
    </source>
</evidence>
<evidence type="ECO:0000259" key="4">
    <source>
        <dbReference type="PROSITE" id="PS52039"/>
    </source>
</evidence>
<sequence>ASLDNLYFITKGSEIKKKAWMDIYPFRLKEKEVPDLEGDVKIIDLKTEEKETQPPKRYTPASMVAALEKKNLGTKATRASIIETLYKRGYIKGKSIEATSVGMSLITTLEKYSPIIIDEKLTKEFEEEMNHIQKSKKDLDTKEKKVIEEAKDTITKIAKQFEKNDKKIGRDLLVANMQLLAEQKKENLLNICPVCKKGNLGITYSKKTRRYFVACDAYPKCKTTFSLPPNGSIKKTGRVCEKCGFPKLMLLKSRRKPWEFCFNPGCETNK</sequence>
<dbReference type="EMBL" id="BARU01026912">
    <property type="protein sequence ID" value="GAH68292.1"/>
    <property type="molecule type" value="Genomic_DNA"/>
</dbReference>
<keyword evidence="1" id="KW-0479">Metal-binding</keyword>
<accession>X1HFT9</accession>
<feature type="non-terminal residue" evidence="5">
    <location>
        <position position="270"/>
    </location>
</feature>
<reference evidence="5" key="1">
    <citation type="journal article" date="2014" name="Front. Microbiol.">
        <title>High frequency of phylogenetically diverse reductive dehalogenase-homologous genes in deep subseafloor sedimentary metagenomes.</title>
        <authorList>
            <person name="Kawai M."/>
            <person name="Futagami T."/>
            <person name="Toyoda A."/>
            <person name="Takaki Y."/>
            <person name="Nishi S."/>
            <person name="Hori S."/>
            <person name="Arai W."/>
            <person name="Tsubouchi T."/>
            <person name="Morono Y."/>
            <person name="Uchiyama I."/>
            <person name="Ito T."/>
            <person name="Fujiyama A."/>
            <person name="Inagaki F."/>
            <person name="Takami H."/>
        </authorList>
    </citation>
    <scope>NUCLEOTIDE SEQUENCE</scope>
    <source>
        <strain evidence="5">Expedition CK06-06</strain>
    </source>
</reference>
<dbReference type="Pfam" id="PF01131">
    <property type="entry name" value="Topoisom_bac"/>
    <property type="match status" value="1"/>
</dbReference>
<dbReference type="SUPFAM" id="SSF56712">
    <property type="entry name" value="Prokaryotic type I DNA topoisomerase"/>
    <property type="match status" value="1"/>
</dbReference>
<dbReference type="GO" id="GO:0046872">
    <property type="term" value="F:metal ion binding"/>
    <property type="evidence" value="ECO:0007669"/>
    <property type="project" value="UniProtKB-KW"/>
</dbReference>
<dbReference type="InterPro" id="IPR013497">
    <property type="entry name" value="Topo_IA_cen"/>
</dbReference>
<protein>
    <recommendedName>
        <fullName evidence="4">Topo IA-type catalytic domain-containing protein</fullName>
    </recommendedName>
</protein>
<evidence type="ECO:0000256" key="1">
    <source>
        <dbReference type="ARBA" id="ARBA00022723"/>
    </source>
</evidence>
<dbReference type="InterPro" id="IPR000380">
    <property type="entry name" value="Topo_IA"/>
</dbReference>
<dbReference type="GO" id="GO:0006265">
    <property type="term" value="P:DNA topological change"/>
    <property type="evidence" value="ECO:0007669"/>
    <property type="project" value="InterPro"/>
</dbReference>
<dbReference type="PANTHER" id="PTHR11390:SF26">
    <property type="entry name" value="DNA TOPOISOMERASE 1"/>
    <property type="match status" value="1"/>
</dbReference>
<gene>
    <name evidence="5" type="ORF">S03H2_43181</name>
</gene>
<evidence type="ECO:0000313" key="5">
    <source>
        <dbReference type="EMBL" id="GAH68292.1"/>
    </source>
</evidence>
<dbReference type="PANTHER" id="PTHR11390">
    <property type="entry name" value="PROKARYOTIC DNA TOPOISOMERASE"/>
    <property type="match status" value="1"/>
</dbReference>
<dbReference type="PROSITE" id="PS52039">
    <property type="entry name" value="TOPO_IA_2"/>
    <property type="match status" value="1"/>
</dbReference>
<dbReference type="GO" id="GO:0003677">
    <property type="term" value="F:DNA binding"/>
    <property type="evidence" value="ECO:0007669"/>
    <property type="project" value="InterPro"/>
</dbReference>
<dbReference type="Gene3D" id="1.10.460.10">
    <property type="entry name" value="Topoisomerase I, domain 2"/>
    <property type="match status" value="1"/>
</dbReference>
<dbReference type="GO" id="GO:0006310">
    <property type="term" value="P:DNA recombination"/>
    <property type="evidence" value="ECO:0007669"/>
    <property type="project" value="TreeGrafter"/>
</dbReference>
<dbReference type="InterPro" id="IPR023405">
    <property type="entry name" value="Topo_IA_core_domain"/>
</dbReference>
<keyword evidence="2" id="KW-0862">Zinc</keyword>
<dbReference type="AlphaFoldDB" id="X1HFT9"/>
<organism evidence="5">
    <name type="scientific">marine sediment metagenome</name>
    <dbReference type="NCBI Taxonomy" id="412755"/>
    <lineage>
        <taxon>unclassified sequences</taxon>
        <taxon>metagenomes</taxon>
        <taxon>ecological metagenomes</taxon>
    </lineage>
</organism>
<proteinExistence type="predicted"/>
<keyword evidence="3" id="KW-0413">Isomerase</keyword>
<comment type="caution">
    <text evidence="5">The sequence shown here is derived from an EMBL/GenBank/DDBJ whole genome shotgun (WGS) entry which is preliminary data.</text>
</comment>